<evidence type="ECO:0000313" key="2">
    <source>
        <dbReference type="EMBL" id="CDW55968.1"/>
    </source>
</evidence>
<dbReference type="EMBL" id="HG805997">
    <property type="protein sequence ID" value="CDW55968.1"/>
    <property type="molecule type" value="Genomic_DNA"/>
</dbReference>
<dbReference type="OrthoDB" id="5800476at2759"/>
<sequence>MILQCYFYASHRLIDLQLMLWNRIKRIQMLIYSAEPVIPTVELSYNARNNLDKEAFILRRLAASTHTCDFMECGVDRTINYLVMSLVGPDLAQIRKRVKDKRFNLGTVLRIGIQCAEALSDIHDAGFILRDVRPENFAIGRDDKKDIIYVVDFSIAFQFRIGRSIIRETDYAEFCGSRRYASYNAHCNRELGEHDDMISLFYMLADLYLGKLPWTGSEEIHHIGVLKNKAQPAEIFGDMPQSLMDTYEALKSVIIEELQGAAAHINAPQSLIFDHPESSSSDATTSQK</sequence>
<keyword evidence="3" id="KW-1185">Reference proteome</keyword>
<dbReference type="InterPro" id="IPR011009">
    <property type="entry name" value="Kinase-like_dom_sf"/>
</dbReference>
<dbReference type="InterPro" id="IPR000719">
    <property type="entry name" value="Prot_kinase_dom"/>
</dbReference>
<dbReference type="PROSITE" id="PS50011">
    <property type="entry name" value="PROTEIN_KINASE_DOM"/>
    <property type="match status" value="1"/>
</dbReference>
<proteinExistence type="predicted"/>
<dbReference type="InterPro" id="IPR050235">
    <property type="entry name" value="CK1_Ser-Thr_kinase"/>
</dbReference>
<dbReference type="STRING" id="36087.A0A077Z8J9"/>
<dbReference type="Proteomes" id="UP000030665">
    <property type="component" value="Unassembled WGS sequence"/>
</dbReference>
<accession>A0A077Z8J9</accession>
<feature type="domain" description="Protein kinase" evidence="1">
    <location>
        <begin position="1"/>
        <end position="288"/>
    </location>
</feature>
<reference evidence="2" key="2">
    <citation type="submission" date="2014-03" db="EMBL/GenBank/DDBJ databases">
        <title>The whipworm genome and dual-species transcriptomics of an intimate host-pathogen interaction.</title>
        <authorList>
            <person name="Foth B.J."/>
            <person name="Tsai I.J."/>
            <person name="Reid A.J."/>
            <person name="Bancroft A.J."/>
            <person name="Nichol S."/>
            <person name="Tracey A."/>
            <person name="Holroyd N."/>
            <person name="Cotton J.A."/>
            <person name="Stanley E.J."/>
            <person name="Zarowiecki M."/>
            <person name="Liu J.Z."/>
            <person name="Huckvale T."/>
            <person name="Cooper P.J."/>
            <person name="Grencis R.K."/>
            <person name="Berriman M."/>
        </authorList>
    </citation>
    <scope>NUCLEOTIDE SEQUENCE [LARGE SCALE GENOMIC DNA]</scope>
</reference>
<protein>
    <submittedName>
        <fullName evidence="2">Pkinase domain containing protein</fullName>
    </submittedName>
</protein>
<dbReference type="Pfam" id="PF00069">
    <property type="entry name" value="Pkinase"/>
    <property type="match status" value="1"/>
</dbReference>
<organism evidence="2 3">
    <name type="scientific">Trichuris trichiura</name>
    <name type="common">Whipworm</name>
    <name type="synonym">Trichocephalus trichiurus</name>
    <dbReference type="NCBI Taxonomy" id="36087"/>
    <lineage>
        <taxon>Eukaryota</taxon>
        <taxon>Metazoa</taxon>
        <taxon>Ecdysozoa</taxon>
        <taxon>Nematoda</taxon>
        <taxon>Enoplea</taxon>
        <taxon>Dorylaimia</taxon>
        <taxon>Trichinellida</taxon>
        <taxon>Trichuridae</taxon>
        <taxon>Trichuris</taxon>
    </lineage>
</organism>
<dbReference type="GO" id="GO:0005524">
    <property type="term" value="F:ATP binding"/>
    <property type="evidence" value="ECO:0007669"/>
    <property type="project" value="InterPro"/>
</dbReference>
<dbReference type="SMART" id="SM00220">
    <property type="entry name" value="S_TKc"/>
    <property type="match status" value="1"/>
</dbReference>
<keyword evidence="2" id="KW-0808">Transferase</keyword>
<keyword evidence="2" id="KW-0418">Kinase</keyword>
<evidence type="ECO:0000259" key="1">
    <source>
        <dbReference type="PROSITE" id="PS50011"/>
    </source>
</evidence>
<dbReference type="PANTHER" id="PTHR11909">
    <property type="entry name" value="CASEIN KINASE-RELATED"/>
    <property type="match status" value="1"/>
</dbReference>
<name>A0A077Z8J9_TRITR</name>
<reference evidence="2" key="1">
    <citation type="submission" date="2014-01" db="EMBL/GenBank/DDBJ databases">
        <authorList>
            <person name="Aslett M."/>
        </authorList>
    </citation>
    <scope>NUCLEOTIDE SEQUENCE</scope>
</reference>
<dbReference type="SUPFAM" id="SSF56112">
    <property type="entry name" value="Protein kinase-like (PK-like)"/>
    <property type="match status" value="1"/>
</dbReference>
<dbReference type="GO" id="GO:0004672">
    <property type="term" value="F:protein kinase activity"/>
    <property type="evidence" value="ECO:0007669"/>
    <property type="project" value="InterPro"/>
</dbReference>
<dbReference type="Gene3D" id="1.10.510.10">
    <property type="entry name" value="Transferase(Phosphotransferase) domain 1"/>
    <property type="match status" value="1"/>
</dbReference>
<dbReference type="AlphaFoldDB" id="A0A077Z8J9"/>
<gene>
    <name evidence="2" type="ORF">TTRE_0000424201</name>
</gene>
<evidence type="ECO:0000313" key="3">
    <source>
        <dbReference type="Proteomes" id="UP000030665"/>
    </source>
</evidence>